<name>A0A1I0KSF8_9ACTN</name>
<proteinExistence type="predicted"/>
<sequence>MIAIGFALLGAGLVVALLLALADPLLISRLEGEPEDAA</sequence>
<accession>A0A1I0KSF8</accession>
<dbReference type="Proteomes" id="UP000199361">
    <property type="component" value="Unassembled WGS sequence"/>
</dbReference>
<keyword evidence="2" id="KW-1185">Reference proteome</keyword>
<dbReference type="EMBL" id="FOHX01000009">
    <property type="protein sequence ID" value="SEU28425.1"/>
    <property type="molecule type" value="Genomic_DNA"/>
</dbReference>
<dbReference type="STRING" id="568860.SAMN05421811_109185"/>
<dbReference type="AlphaFoldDB" id="A0A1I0KSF8"/>
<evidence type="ECO:0000313" key="2">
    <source>
        <dbReference type="Proteomes" id="UP000199361"/>
    </source>
</evidence>
<evidence type="ECO:0000313" key="1">
    <source>
        <dbReference type="EMBL" id="SEU28425.1"/>
    </source>
</evidence>
<organism evidence="1 2">
    <name type="scientific">Nonomuraea wenchangensis</name>
    <dbReference type="NCBI Taxonomy" id="568860"/>
    <lineage>
        <taxon>Bacteria</taxon>
        <taxon>Bacillati</taxon>
        <taxon>Actinomycetota</taxon>
        <taxon>Actinomycetes</taxon>
        <taxon>Streptosporangiales</taxon>
        <taxon>Streptosporangiaceae</taxon>
        <taxon>Nonomuraea</taxon>
    </lineage>
</organism>
<gene>
    <name evidence="1" type="ORF">SAMN05421811_109185</name>
</gene>
<protein>
    <submittedName>
        <fullName evidence="1">Uncharacterized protein</fullName>
    </submittedName>
</protein>
<reference evidence="1 2" key="1">
    <citation type="submission" date="2016-10" db="EMBL/GenBank/DDBJ databases">
        <authorList>
            <person name="de Groot N.N."/>
        </authorList>
    </citation>
    <scope>NUCLEOTIDE SEQUENCE [LARGE SCALE GENOMIC DNA]</scope>
    <source>
        <strain evidence="1 2">CGMCC 4.5598</strain>
    </source>
</reference>